<evidence type="ECO:0000256" key="3">
    <source>
        <dbReference type="ARBA" id="ARBA00022499"/>
    </source>
</evidence>
<evidence type="ECO:0000313" key="20">
    <source>
        <dbReference type="Ensembl" id="ENSCMIP00000042868.1"/>
    </source>
</evidence>
<dbReference type="SMART" id="SM00355">
    <property type="entry name" value="ZnF_C2H2"/>
    <property type="match status" value="7"/>
</dbReference>
<feature type="domain" description="C2H2-type" evidence="19">
    <location>
        <begin position="225"/>
        <end position="252"/>
    </location>
</feature>
<dbReference type="FunCoup" id="A0A4W3JXD5">
    <property type="interactions" value="562"/>
</dbReference>
<dbReference type="GO" id="GO:0008270">
    <property type="term" value="F:zinc ion binding"/>
    <property type="evidence" value="ECO:0007669"/>
    <property type="project" value="UniProtKB-KW"/>
</dbReference>
<keyword evidence="4" id="KW-0597">Phosphoprotein</keyword>
<evidence type="ECO:0000256" key="5">
    <source>
        <dbReference type="ARBA" id="ARBA00022723"/>
    </source>
</evidence>
<dbReference type="GeneTree" id="ENSGT00940000162006"/>
<keyword evidence="12" id="KW-0238">DNA-binding</keyword>
<keyword evidence="11" id="KW-0805">Transcription regulation</keyword>
<evidence type="ECO:0000256" key="1">
    <source>
        <dbReference type="ARBA" id="ARBA00004123"/>
    </source>
</evidence>
<evidence type="ECO:0000256" key="17">
    <source>
        <dbReference type="PROSITE-ProRule" id="PRU00042"/>
    </source>
</evidence>
<dbReference type="Gene3D" id="3.30.160.60">
    <property type="entry name" value="Classic Zinc Finger"/>
    <property type="match status" value="2"/>
</dbReference>
<keyword evidence="5" id="KW-0479">Metal-binding</keyword>
<dbReference type="PROSITE" id="PS00028">
    <property type="entry name" value="ZINC_FINGER_C2H2_1"/>
    <property type="match status" value="1"/>
</dbReference>
<evidence type="ECO:0000256" key="13">
    <source>
        <dbReference type="ARBA" id="ARBA00023163"/>
    </source>
</evidence>
<evidence type="ECO:0000256" key="14">
    <source>
        <dbReference type="ARBA" id="ARBA00023242"/>
    </source>
</evidence>
<dbReference type="GO" id="GO:0003677">
    <property type="term" value="F:DNA binding"/>
    <property type="evidence" value="ECO:0007669"/>
    <property type="project" value="UniProtKB-KW"/>
</dbReference>
<reference evidence="20" key="4">
    <citation type="submission" date="2025-08" db="UniProtKB">
        <authorList>
            <consortium name="Ensembl"/>
        </authorList>
    </citation>
    <scope>IDENTIFICATION</scope>
</reference>
<reference evidence="21" key="1">
    <citation type="journal article" date="2006" name="Science">
        <title>Ancient noncoding elements conserved in the human genome.</title>
        <authorList>
            <person name="Venkatesh B."/>
            <person name="Kirkness E.F."/>
            <person name="Loh Y.H."/>
            <person name="Halpern A.L."/>
            <person name="Lee A.P."/>
            <person name="Johnson J."/>
            <person name="Dandona N."/>
            <person name="Viswanathan L.D."/>
            <person name="Tay A."/>
            <person name="Venter J.C."/>
            <person name="Strausberg R.L."/>
            <person name="Brenner S."/>
        </authorList>
    </citation>
    <scope>NUCLEOTIDE SEQUENCE [LARGE SCALE GENOMIC DNA]</scope>
</reference>
<dbReference type="GO" id="GO:0006325">
    <property type="term" value="P:chromatin organization"/>
    <property type="evidence" value="ECO:0007669"/>
    <property type="project" value="UniProtKB-KW"/>
</dbReference>
<evidence type="ECO:0000256" key="8">
    <source>
        <dbReference type="ARBA" id="ARBA00022833"/>
    </source>
</evidence>
<dbReference type="PROSITE" id="PS50157">
    <property type="entry name" value="ZINC_FINGER_C2H2_2"/>
    <property type="match status" value="2"/>
</dbReference>
<evidence type="ECO:0000256" key="6">
    <source>
        <dbReference type="ARBA" id="ARBA00022737"/>
    </source>
</evidence>
<dbReference type="STRING" id="7868.ENSCMIP00000042868"/>
<accession>A0A4W3JXD5</accession>
<feature type="compositionally biased region" description="Polar residues" evidence="18">
    <location>
        <begin position="1208"/>
        <end position="1221"/>
    </location>
</feature>
<evidence type="ECO:0000256" key="2">
    <source>
        <dbReference type="ARBA" id="ARBA00006991"/>
    </source>
</evidence>
<dbReference type="InterPro" id="IPR013087">
    <property type="entry name" value="Znf_C2H2_type"/>
</dbReference>
<keyword evidence="9" id="KW-0832">Ubl conjugation</keyword>
<dbReference type="InterPro" id="IPR057832">
    <property type="entry name" value="Znf_C2H2_ZNF462_2nd"/>
</dbReference>
<feature type="domain" description="C2H2-type" evidence="19">
    <location>
        <begin position="1419"/>
        <end position="1446"/>
    </location>
</feature>
<feature type="compositionally biased region" description="Polar residues" evidence="18">
    <location>
        <begin position="1072"/>
        <end position="1092"/>
    </location>
</feature>
<dbReference type="OMA" id="SCVEECM"/>
<reference evidence="21" key="3">
    <citation type="journal article" date="2014" name="Nature">
        <title>Elephant shark genome provides unique insights into gnathostome evolution.</title>
        <authorList>
            <consortium name="International Elephant Shark Genome Sequencing Consortium"/>
            <person name="Venkatesh B."/>
            <person name="Lee A.P."/>
            <person name="Ravi V."/>
            <person name="Maurya A.K."/>
            <person name="Lian M.M."/>
            <person name="Swann J.B."/>
            <person name="Ohta Y."/>
            <person name="Flajnik M.F."/>
            <person name="Sutoh Y."/>
            <person name="Kasahara M."/>
            <person name="Hoon S."/>
            <person name="Gangu V."/>
            <person name="Roy S.W."/>
            <person name="Irimia M."/>
            <person name="Korzh V."/>
            <person name="Kondrychyn I."/>
            <person name="Lim Z.W."/>
            <person name="Tay B.H."/>
            <person name="Tohari S."/>
            <person name="Kong K.W."/>
            <person name="Ho S."/>
            <person name="Lorente-Galdos B."/>
            <person name="Quilez J."/>
            <person name="Marques-Bonet T."/>
            <person name="Raney B.J."/>
            <person name="Ingham P.W."/>
            <person name="Tay A."/>
            <person name="Hillier L.W."/>
            <person name="Minx P."/>
            <person name="Boehm T."/>
            <person name="Wilson R.K."/>
            <person name="Brenner S."/>
            <person name="Warren W.C."/>
        </authorList>
    </citation>
    <scope>NUCLEOTIDE SEQUENCE [LARGE SCALE GENOMIC DNA]</scope>
</reference>
<evidence type="ECO:0000313" key="21">
    <source>
        <dbReference type="Proteomes" id="UP000314986"/>
    </source>
</evidence>
<dbReference type="PANTHER" id="PTHR24379:SF121">
    <property type="entry name" value="C2H2-TYPE DOMAIN-CONTAINING PROTEIN"/>
    <property type="match status" value="1"/>
</dbReference>
<feature type="region of interest" description="Disordered" evidence="18">
    <location>
        <begin position="1190"/>
        <end position="1221"/>
    </location>
</feature>
<evidence type="ECO:0000256" key="12">
    <source>
        <dbReference type="ARBA" id="ARBA00023125"/>
    </source>
</evidence>
<organism evidence="20 21">
    <name type="scientific">Callorhinchus milii</name>
    <name type="common">Ghost shark</name>
    <dbReference type="NCBI Taxonomy" id="7868"/>
    <lineage>
        <taxon>Eukaryota</taxon>
        <taxon>Metazoa</taxon>
        <taxon>Chordata</taxon>
        <taxon>Craniata</taxon>
        <taxon>Vertebrata</taxon>
        <taxon>Chondrichthyes</taxon>
        <taxon>Holocephali</taxon>
        <taxon>Chimaeriformes</taxon>
        <taxon>Callorhinchidae</taxon>
        <taxon>Callorhinchus</taxon>
    </lineage>
</organism>
<evidence type="ECO:0000256" key="16">
    <source>
        <dbReference type="ARBA" id="ARBA00069539"/>
    </source>
</evidence>
<keyword evidence="6" id="KW-0677">Repeat</keyword>
<name>A0A4W3JXD5_CALMI</name>
<reference evidence="21" key="2">
    <citation type="journal article" date="2007" name="PLoS Biol.">
        <title>Survey sequencing and comparative analysis of the elephant shark (Callorhinchus milii) genome.</title>
        <authorList>
            <person name="Venkatesh B."/>
            <person name="Kirkness E.F."/>
            <person name="Loh Y.H."/>
            <person name="Halpern A.L."/>
            <person name="Lee A.P."/>
            <person name="Johnson J."/>
            <person name="Dandona N."/>
            <person name="Viswanathan L.D."/>
            <person name="Tay A."/>
            <person name="Venter J.C."/>
            <person name="Strausberg R.L."/>
            <person name="Brenner S."/>
        </authorList>
    </citation>
    <scope>NUCLEOTIDE SEQUENCE [LARGE SCALE GENOMIC DNA]</scope>
</reference>
<dbReference type="PANTHER" id="PTHR24379">
    <property type="entry name" value="KRAB AND ZINC FINGER DOMAIN-CONTAINING"/>
    <property type="match status" value="1"/>
</dbReference>
<dbReference type="SUPFAM" id="SSF57667">
    <property type="entry name" value="beta-beta-alpha zinc fingers"/>
    <property type="match status" value="1"/>
</dbReference>
<evidence type="ECO:0000256" key="10">
    <source>
        <dbReference type="ARBA" id="ARBA00022853"/>
    </source>
</evidence>
<keyword evidence="7 17" id="KW-0863">Zinc-finger</keyword>
<keyword evidence="21" id="KW-1185">Reference proteome</keyword>
<sequence>MFVQYLGDKFTKVTFTPVSVNVSKDSQQKLKLKLENSKVVLSKLNMERDLFQNSLVSLNKKSSRRCQTARKSFRKELSCFKKGSVPQALGAMSKTSPEAAKNVLIKVLRFSCAKCKDNVEYNPKQLQKHYQELHAADLPVYPCELCTFTANDFQSLRQHRLQHRTPLLNCEVCNDGKMYTLQELRRHLNWKHCVNGHFRCEKCRFSTKDQGTFIQHIHRHDEIQYKCGKCEHVSYTKGEFQRHLVVHTGSFPFSCQYCSYGATRKDYIVKHLNAVHKELTENSNLKADLDSSQKGKGKNPVGLKLVLKRYNNGVSRKTQWRKKGLHAVATMDNAKRYFDTTNKCNSVRPQSPTTVDPILSDGILNTKDVGFENVGNRGQNPKVSTSFPQSKTASSSQISKNFHPGASVVMVNNKLSVPPNYSAQFMGFKVVDGKQHLVIKLVPATKQNSTLSNSPPQALSDSSTNLLQSSADTVEQIHLQKKDCNGLTGTNTLSVGSSMDLPSVKFDITANQPQVSTSINSSVILKTLRSSGHLPNTFAYLTKSQIDSSTDLQYVMGRQTSSEEKMACSDFHTSLQSSEKGTDLPLLHEYAKRSTSEHNCHYALLVKGDIPNTSVNSQPSTVAFQQRTELSETMNGDSTAECSNKLDYSGADSSSEKELQHDATGYEWAEMKDHNTRGYINEEMHHVDADNNFQVDAQMSPEMPRITSVFSLQTGHEMNCLPPEENQLILDALTNTSVFLGHENVCSESRILERQTGVNIPAHKTLLHSFSSKEDTPVSKCIDDGNKLQSISFVEQLNTLLKTHGDEIINKQLMKDAIRTSANGNNRSSVVPVTLLRPIRLAGLNKPILIQSLQKGSAVPSHLSKQSRLQLVSGGSVSELNTAVLQTVTDNSISQTKKRPGMILTFSKGTLGAVSNLVCGGNLQTPKVKRETPSSGSCVGQNTHSVVTSGSEISCAKSSSVPAVNSMPFKSTLFFKGPISALVDHCSYAKDTTASKETLENSIEKRSLEGCVDDADLLFQPCENVKSFVSSNSSSHSMSQERVLGCSSTPRNIKAETLPSQQTVVLQCLMQKKQTGPSSEDSPVNTSSTSDDTGPPQKKILLRIVKRSNEESSTKDGQYLKNALSTFQKDAAGNLIKPLQQPSPAVLLTTGGSHCFLLPVNKHFPSSAATWRFLPQGGVHTSLKLPIPRIPRTPSIRSTEKSTGKVYSFNTPKSATKSNCRSTKEKSDEVWTPRKASNEKLVFRYSKRLKRKLEHSEKSLKTVTIDYGTHKEKQKGELNKRVEFHNSAATARTVRTMRLIPFDHHQLIRCPRRNQPVIVLNHPDVDVPEVYNVMKTMKKYQGNVIKVVLSKRTIEALLNPTSSNVRVAAKGFPAIRHKKVKPVSPVKERYILKLKLKKTSKNNYQIVKTVSSKAIEAKFSCWFCGRIFDNQDDWVGHGQRHLMEATRDWNTLI</sequence>
<comment type="subcellular location">
    <subcellularLocation>
        <location evidence="1">Nucleus</location>
    </subcellularLocation>
</comment>
<dbReference type="InterPro" id="IPR036236">
    <property type="entry name" value="Znf_C2H2_sf"/>
</dbReference>
<reference evidence="20" key="5">
    <citation type="submission" date="2025-09" db="UniProtKB">
        <authorList>
            <consortium name="Ensembl"/>
        </authorList>
    </citation>
    <scope>IDENTIFICATION</scope>
</reference>
<evidence type="ECO:0000256" key="9">
    <source>
        <dbReference type="ARBA" id="ARBA00022843"/>
    </source>
</evidence>
<dbReference type="Pfam" id="PF23224">
    <property type="entry name" value="zf-C2H2_2nd_ZNF462"/>
    <property type="match status" value="1"/>
</dbReference>
<dbReference type="InParanoid" id="A0A4W3JXD5"/>
<evidence type="ECO:0000256" key="11">
    <source>
        <dbReference type="ARBA" id="ARBA00023015"/>
    </source>
</evidence>
<keyword evidence="10" id="KW-0156">Chromatin regulator</keyword>
<feature type="region of interest" description="Disordered" evidence="18">
    <location>
        <begin position="1072"/>
        <end position="1098"/>
    </location>
</feature>
<keyword evidence="14" id="KW-0539">Nucleus</keyword>
<keyword evidence="3" id="KW-1017">Isopeptide bond</keyword>
<dbReference type="Ensembl" id="ENSCMIT00000043488.1">
    <property type="protein sequence ID" value="ENSCMIP00000042868.1"/>
    <property type="gene ID" value="ENSCMIG00000017816.1"/>
</dbReference>
<gene>
    <name evidence="20" type="primary">LOC103180506</name>
</gene>
<protein>
    <recommendedName>
        <fullName evidence="16">Zinc finger protein 518A</fullName>
    </recommendedName>
</protein>
<comment type="function">
    <text evidence="15">Through its association with the EHMT1-EHMT2/G9A and PRC2/EED-EZH2 histone methyltransferase complexes may function in gene silencing, regulating repressive post-translational methylation of histone tails at promoters of target genes.</text>
</comment>
<evidence type="ECO:0000256" key="4">
    <source>
        <dbReference type="ARBA" id="ARBA00022553"/>
    </source>
</evidence>
<feature type="compositionally biased region" description="Polar residues" evidence="18">
    <location>
        <begin position="376"/>
        <end position="398"/>
    </location>
</feature>
<dbReference type="FunFam" id="3.30.160.60:FF:001423">
    <property type="entry name" value="Zinc finger protein 518A"/>
    <property type="match status" value="1"/>
</dbReference>
<evidence type="ECO:0000256" key="18">
    <source>
        <dbReference type="SAM" id="MobiDB-lite"/>
    </source>
</evidence>
<dbReference type="Proteomes" id="UP000314986">
    <property type="component" value="Unassembled WGS sequence"/>
</dbReference>
<keyword evidence="13" id="KW-0804">Transcription</keyword>
<evidence type="ECO:0000256" key="15">
    <source>
        <dbReference type="ARBA" id="ARBA00054986"/>
    </source>
</evidence>
<comment type="similarity">
    <text evidence="2">Belongs to the krueppel C2H2-type zinc-finger protein family.</text>
</comment>
<keyword evidence="8" id="KW-0862">Zinc</keyword>
<evidence type="ECO:0000256" key="7">
    <source>
        <dbReference type="ARBA" id="ARBA00022771"/>
    </source>
</evidence>
<proteinExistence type="inferred from homology"/>
<feature type="region of interest" description="Disordered" evidence="18">
    <location>
        <begin position="372"/>
        <end position="398"/>
    </location>
</feature>
<dbReference type="GO" id="GO:0005634">
    <property type="term" value="C:nucleus"/>
    <property type="evidence" value="ECO:0007669"/>
    <property type="project" value="UniProtKB-SubCell"/>
</dbReference>
<evidence type="ECO:0000259" key="19">
    <source>
        <dbReference type="PROSITE" id="PS50157"/>
    </source>
</evidence>